<comment type="caution">
    <text evidence="2">The sequence shown here is derived from an EMBL/GenBank/DDBJ whole genome shotgun (WGS) entry which is preliminary data.</text>
</comment>
<reference evidence="2" key="1">
    <citation type="submission" date="2020-10" db="EMBL/GenBank/DDBJ databases">
        <authorList>
            <person name="Kikuchi T."/>
        </authorList>
    </citation>
    <scope>NUCLEOTIDE SEQUENCE</scope>
    <source>
        <strain evidence="2">NKZ352</strain>
    </source>
</reference>
<name>A0A8S1GQQ7_9PELO</name>
<evidence type="ECO:0000313" key="3">
    <source>
        <dbReference type="Proteomes" id="UP000835052"/>
    </source>
</evidence>
<feature type="compositionally biased region" description="Basic and acidic residues" evidence="1">
    <location>
        <begin position="91"/>
        <end position="108"/>
    </location>
</feature>
<proteinExistence type="predicted"/>
<evidence type="ECO:0000313" key="2">
    <source>
        <dbReference type="EMBL" id="CAD6186017.1"/>
    </source>
</evidence>
<protein>
    <submittedName>
        <fullName evidence="2">Uncharacterized protein</fullName>
    </submittedName>
</protein>
<accession>A0A8S1GQQ7</accession>
<dbReference type="EMBL" id="CAJGYM010000003">
    <property type="protein sequence ID" value="CAD6186017.1"/>
    <property type="molecule type" value="Genomic_DNA"/>
</dbReference>
<gene>
    <name evidence="2" type="ORF">CAUJ_LOCUS1936</name>
</gene>
<keyword evidence="3" id="KW-1185">Reference proteome</keyword>
<dbReference type="Proteomes" id="UP000835052">
    <property type="component" value="Unassembled WGS sequence"/>
</dbReference>
<organism evidence="2 3">
    <name type="scientific">Caenorhabditis auriculariae</name>
    <dbReference type="NCBI Taxonomy" id="2777116"/>
    <lineage>
        <taxon>Eukaryota</taxon>
        <taxon>Metazoa</taxon>
        <taxon>Ecdysozoa</taxon>
        <taxon>Nematoda</taxon>
        <taxon>Chromadorea</taxon>
        <taxon>Rhabditida</taxon>
        <taxon>Rhabditina</taxon>
        <taxon>Rhabditomorpha</taxon>
        <taxon>Rhabditoidea</taxon>
        <taxon>Rhabditidae</taxon>
        <taxon>Peloderinae</taxon>
        <taxon>Caenorhabditis</taxon>
    </lineage>
</organism>
<feature type="region of interest" description="Disordered" evidence="1">
    <location>
        <begin position="86"/>
        <end position="108"/>
    </location>
</feature>
<dbReference type="AlphaFoldDB" id="A0A8S1GQQ7"/>
<evidence type="ECO:0000256" key="1">
    <source>
        <dbReference type="SAM" id="MobiDB-lite"/>
    </source>
</evidence>
<sequence length="108" mass="12262">MARRVAVGRSGPQNDLRKLLSETLDWSHWKWLDASRLAAPDRRTTYASFYRKPWIGRIGNGSTRRGWPLRTAERLTQASIGNLGLAKVSKPKLEPQHNRDASSHSKRG</sequence>